<accession>M6ZNQ7</accession>
<protein>
    <submittedName>
        <fullName evidence="1">Uncharacterized protein</fullName>
    </submittedName>
</protein>
<evidence type="ECO:0000313" key="1">
    <source>
        <dbReference type="EMBL" id="EMP08093.1"/>
    </source>
</evidence>
<dbReference type="Proteomes" id="UP000012117">
    <property type="component" value="Unassembled WGS sequence"/>
</dbReference>
<reference evidence="1 2" key="1">
    <citation type="submission" date="2013-01" db="EMBL/GenBank/DDBJ databases">
        <authorList>
            <person name="Harkins D.M."/>
            <person name="Durkin A.S."/>
            <person name="Brinkac L.M."/>
            <person name="Haft D.H."/>
            <person name="Selengut J.D."/>
            <person name="Sanka R."/>
            <person name="DePew J."/>
            <person name="Purushe J."/>
            <person name="Picardeau M."/>
            <person name="Werts C."/>
            <person name="Goarant C."/>
            <person name="Vinetz J.M."/>
            <person name="Sutton G.G."/>
            <person name="Nierman W.C."/>
            <person name="Fouts D.E."/>
        </authorList>
    </citation>
    <scope>NUCLEOTIDE SEQUENCE [LARGE SCALE GENOMIC DNA]</scope>
    <source>
        <strain evidence="1 2">200701872</strain>
    </source>
</reference>
<dbReference type="EMBL" id="AKWN02000167">
    <property type="protein sequence ID" value="EMP08093.1"/>
    <property type="molecule type" value="Genomic_DNA"/>
</dbReference>
<dbReference type="AlphaFoldDB" id="M6ZNQ7"/>
<name>M6ZNQ7_LEPIR</name>
<proteinExistence type="predicted"/>
<comment type="caution">
    <text evidence="1">The sequence shown here is derived from an EMBL/GenBank/DDBJ whole genome shotgun (WGS) entry which is preliminary data.</text>
</comment>
<dbReference type="BioCyc" id="LINT1193029:G11R4-331-MONOMER"/>
<organism evidence="1 2">
    <name type="scientific">Leptospira interrogans serovar Pyrogenes str. 200701872</name>
    <dbReference type="NCBI Taxonomy" id="1193029"/>
    <lineage>
        <taxon>Bacteria</taxon>
        <taxon>Pseudomonadati</taxon>
        <taxon>Spirochaetota</taxon>
        <taxon>Spirochaetia</taxon>
        <taxon>Leptospirales</taxon>
        <taxon>Leptospiraceae</taxon>
        <taxon>Leptospira</taxon>
    </lineage>
</organism>
<evidence type="ECO:0000313" key="2">
    <source>
        <dbReference type="Proteomes" id="UP000012117"/>
    </source>
</evidence>
<sequence>MNSASPDPTFNSDQQIEGSIQNKIFYQIQFVIEHNPVEQSMEVR</sequence>
<gene>
    <name evidence="1" type="ORF">LEP1GSC124_1845</name>
</gene>